<name>A0AAN9F468_CROPI</name>
<dbReference type="AlphaFoldDB" id="A0AAN9F468"/>
<dbReference type="Gene3D" id="2.60.40.790">
    <property type="match status" value="1"/>
</dbReference>
<evidence type="ECO:0000313" key="4">
    <source>
        <dbReference type="EMBL" id="KAK7269309.1"/>
    </source>
</evidence>
<feature type="region of interest" description="Disordered" evidence="2">
    <location>
        <begin position="214"/>
        <end position="235"/>
    </location>
</feature>
<evidence type="ECO:0000256" key="2">
    <source>
        <dbReference type="SAM" id="MobiDB-lite"/>
    </source>
</evidence>
<feature type="region of interest" description="Disordered" evidence="2">
    <location>
        <begin position="1"/>
        <end position="32"/>
    </location>
</feature>
<dbReference type="PROSITE" id="PS01031">
    <property type="entry name" value="SHSP"/>
    <property type="match status" value="1"/>
</dbReference>
<protein>
    <recommendedName>
        <fullName evidence="3">SHSP domain-containing protein</fullName>
    </recommendedName>
</protein>
<dbReference type="GO" id="GO:0005634">
    <property type="term" value="C:nucleus"/>
    <property type="evidence" value="ECO:0007669"/>
    <property type="project" value="TreeGrafter"/>
</dbReference>
<dbReference type="PANTHER" id="PTHR34661">
    <property type="entry name" value="INCREASED DNA METHYLATION 3"/>
    <property type="match status" value="1"/>
</dbReference>
<dbReference type="Proteomes" id="UP001372338">
    <property type="component" value="Unassembled WGS sequence"/>
</dbReference>
<comment type="caution">
    <text evidence="4">The sequence shown here is derived from an EMBL/GenBank/DDBJ whole genome shotgun (WGS) entry which is preliminary data.</text>
</comment>
<gene>
    <name evidence="4" type="ORF">RIF29_22033</name>
</gene>
<evidence type="ECO:0000256" key="1">
    <source>
        <dbReference type="PROSITE-ProRule" id="PRU00285"/>
    </source>
</evidence>
<sequence length="429" mass="47370">MVSVECGTSLATMDDTSQPNQSPTAVGLGSRDPKRRMLNDDQCFLLYFIMGTYFGPDIKGESPKKSLLQRVAEGLPPYTLDQLTGSFMKIVELERVYFYILKKADESLTISLPLLHQFFQGQGEEFGAADYPRFPDLFPPGLHPQSQFRNQYKIIKNIVFINNPETFYVKQEDVQRFKKLSGLEDFKVDKDAARLHTALDGNVLCNMSVEQAEPNGNMPRIHSCGSSSKARSSDDFSEPQDILQHVHAVAPTSSVPCSGTSMMHSYMAPLPPEDEADPEKVSPAMLFLPSRPTKKEWSDIVAATKSGFALTGSAAMGQVGPIIGLMDIGECEDSYLFRVSLPGVKRDEKDFSCEVDTEGKVLIRGVTTTGEKMVSKYSQVFEMQSRNLCPPGDFSIAFQLPGPVDPHQFSGNFGTDGILEGIVMKGKRT</sequence>
<evidence type="ECO:0000259" key="3">
    <source>
        <dbReference type="PROSITE" id="PS01031"/>
    </source>
</evidence>
<dbReference type="SUPFAM" id="SSF49764">
    <property type="entry name" value="HSP20-like chaperones"/>
    <property type="match status" value="1"/>
</dbReference>
<proteinExistence type="inferred from homology"/>
<keyword evidence="5" id="KW-1185">Reference proteome</keyword>
<dbReference type="PANTHER" id="PTHR34661:SF3">
    <property type="entry name" value="INCREASED DNA METHYLATION 2"/>
    <property type="match status" value="1"/>
</dbReference>
<reference evidence="4 5" key="1">
    <citation type="submission" date="2024-01" db="EMBL/GenBank/DDBJ databases">
        <title>The genomes of 5 underutilized Papilionoideae crops provide insights into root nodulation and disease resistanc.</title>
        <authorList>
            <person name="Yuan L."/>
        </authorList>
    </citation>
    <scope>NUCLEOTIDE SEQUENCE [LARGE SCALE GENOMIC DNA]</scope>
    <source>
        <strain evidence="4">ZHUSHIDOU_FW_LH</strain>
        <tissue evidence="4">Leaf</tissue>
    </source>
</reference>
<dbReference type="EMBL" id="JAYWIO010000004">
    <property type="protein sequence ID" value="KAK7269309.1"/>
    <property type="molecule type" value="Genomic_DNA"/>
</dbReference>
<comment type="similarity">
    <text evidence="1">Belongs to the small heat shock protein (HSP20) family.</text>
</comment>
<dbReference type="InterPro" id="IPR039321">
    <property type="entry name" value="IDM2/3-like"/>
</dbReference>
<dbReference type="CDD" id="cd06464">
    <property type="entry name" value="ACD_sHsps-like"/>
    <property type="match status" value="1"/>
</dbReference>
<dbReference type="InterPro" id="IPR002068">
    <property type="entry name" value="A-crystallin/Hsp20_dom"/>
</dbReference>
<dbReference type="FunFam" id="2.60.40.790:FF:000049">
    <property type="entry name" value="Increased DNA methylation 3"/>
    <property type="match status" value="1"/>
</dbReference>
<accession>A0AAN9F468</accession>
<feature type="compositionally biased region" description="Polar residues" evidence="2">
    <location>
        <begin position="9"/>
        <end position="24"/>
    </location>
</feature>
<organism evidence="4 5">
    <name type="scientific">Crotalaria pallida</name>
    <name type="common">Smooth rattlebox</name>
    <name type="synonym">Crotalaria striata</name>
    <dbReference type="NCBI Taxonomy" id="3830"/>
    <lineage>
        <taxon>Eukaryota</taxon>
        <taxon>Viridiplantae</taxon>
        <taxon>Streptophyta</taxon>
        <taxon>Embryophyta</taxon>
        <taxon>Tracheophyta</taxon>
        <taxon>Spermatophyta</taxon>
        <taxon>Magnoliopsida</taxon>
        <taxon>eudicotyledons</taxon>
        <taxon>Gunneridae</taxon>
        <taxon>Pentapetalae</taxon>
        <taxon>rosids</taxon>
        <taxon>fabids</taxon>
        <taxon>Fabales</taxon>
        <taxon>Fabaceae</taxon>
        <taxon>Papilionoideae</taxon>
        <taxon>50 kb inversion clade</taxon>
        <taxon>genistoids sensu lato</taxon>
        <taxon>core genistoids</taxon>
        <taxon>Crotalarieae</taxon>
        <taxon>Crotalaria</taxon>
    </lineage>
</organism>
<dbReference type="InterPro" id="IPR008978">
    <property type="entry name" value="HSP20-like_chaperone"/>
</dbReference>
<feature type="domain" description="SHSP" evidence="3">
    <location>
        <begin position="314"/>
        <end position="429"/>
    </location>
</feature>
<evidence type="ECO:0000313" key="5">
    <source>
        <dbReference type="Proteomes" id="UP001372338"/>
    </source>
</evidence>